<reference evidence="5 6" key="1">
    <citation type="submission" date="2014-09" db="EMBL/GenBank/DDBJ databases">
        <title>Genome sequencing of Methyloceanibacter caenitepidi Gela4.</title>
        <authorList>
            <person name="Takeuchi M."/>
            <person name="Susumu S."/>
            <person name="Kamagata Y."/>
            <person name="Oshima K."/>
            <person name="Hattori M."/>
            <person name="Iwasaki W."/>
        </authorList>
    </citation>
    <scope>NUCLEOTIDE SEQUENCE [LARGE SCALE GENOMIC DNA]</scope>
    <source>
        <strain evidence="5 6">Gela4</strain>
    </source>
</reference>
<gene>
    <name evidence="5" type="ORF">GL4_3280</name>
</gene>
<sequence>MSEAPLLFDRRLLRARRARFASEIEDRQVLIGHVAGEIADRVAIMLRAFPRALDLGAYHGLLGRTIAELPSVEEVFYAESVLAYARRCPSPAVVCDEDLLPFKDGAFNLVVSGLALHRVNDLPGSLIQIRRALAPDGLFMAAALGANALGELRECLLEAEEEIEGGVSPRVAPFADVRSYGALLQRAGFALPVTDTEELEVIYPSPRALMQEIRALGGGNVLVARSKKPLSRRVLLRAEDLYRSRYGTPDGKVAATFQFVFMSGWGPDPSQQKPLKPGSAQSRLADALNTTEQPGGAKASFPRTDPKDGSKTDPES</sequence>
<dbReference type="PANTHER" id="PTHR13090:SF1">
    <property type="entry name" value="ARGININE-HYDROXYLASE NDUFAF5, MITOCHONDRIAL"/>
    <property type="match status" value="1"/>
</dbReference>
<dbReference type="InterPro" id="IPR050602">
    <property type="entry name" value="Malonyl-ACP_OMT"/>
</dbReference>
<dbReference type="RefSeq" id="WP_045368968.1">
    <property type="nucleotide sequence ID" value="NZ_AP014648.1"/>
</dbReference>
<evidence type="ECO:0000256" key="2">
    <source>
        <dbReference type="ARBA" id="ARBA00022679"/>
    </source>
</evidence>
<dbReference type="PANTHER" id="PTHR13090">
    <property type="entry name" value="ARGININE-HYDROXYLASE NDUFAF5, MITOCHONDRIAL"/>
    <property type="match status" value="1"/>
</dbReference>
<protein>
    <submittedName>
        <fullName evidence="5">SAM-dependent methyltransferase, BioC-like</fullName>
    </submittedName>
</protein>
<dbReference type="GO" id="GO:0032259">
    <property type="term" value="P:methylation"/>
    <property type="evidence" value="ECO:0007669"/>
    <property type="project" value="UniProtKB-KW"/>
</dbReference>
<keyword evidence="2 5" id="KW-0808">Transferase</keyword>
<dbReference type="SUPFAM" id="SSF53335">
    <property type="entry name" value="S-adenosyl-L-methionine-dependent methyltransferases"/>
    <property type="match status" value="1"/>
</dbReference>
<feature type="compositionally biased region" description="Basic and acidic residues" evidence="3">
    <location>
        <begin position="304"/>
        <end position="316"/>
    </location>
</feature>
<dbReference type="OrthoDB" id="9793723at2"/>
<evidence type="ECO:0000256" key="1">
    <source>
        <dbReference type="ARBA" id="ARBA00022603"/>
    </source>
</evidence>
<evidence type="ECO:0000313" key="5">
    <source>
        <dbReference type="EMBL" id="BAQ18705.1"/>
    </source>
</evidence>
<feature type="domain" description="Methyltransferase type 11" evidence="4">
    <location>
        <begin position="54"/>
        <end position="140"/>
    </location>
</feature>
<dbReference type="CDD" id="cd02440">
    <property type="entry name" value="AdoMet_MTases"/>
    <property type="match status" value="1"/>
</dbReference>
<evidence type="ECO:0000313" key="6">
    <source>
        <dbReference type="Proteomes" id="UP000031643"/>
    </source>
</evidence>
<keyword evidence="6" id="KW-1185">Reference proteome</keyword>
<dbReference type="Gene3D" id="3.40.50.150">
    <property type="entry name" value="Vaccinia Virus protein VP39"/>
    <property type="match status" value="1"/>
</dbReference>
<feature type="region of interest" description="Disordered" evidence="3">
    <location>
        <begin position="268"/>
        <end position="316"/>
    </location>
</feature>
<name>A0A0A8K706_9HYPH</name>
<accession>A0A0A8K706</accession>
<dbReference type="Pfam" id="PF08241">
    <property type="entry name" value="Methyltransf_11"/>
    <property type="match status" value="1"/>
</dbReference>
<dbReference type="HOGENOM" id="CLU_046586_0_3_5"/>
<dbReference type="GO" id="GO:0008757">
    <property type="term" value="F:S-adenosylmethionine-dependent methyltransferase activity"/>
    <property type="evidence" value="ECO:0007669"/>
    <property type="project" value="InterPro"/>
</dbReference>
<organism evidence="5 6">
    <name type="scientific">Methyloceanibacter caenitepidi</name>
    <dbReference type="NCBI Taxonomy" id="1384459"/>
    <lineage>
        <taxon>Bacteria</taxon>
        <taxon>Pseudomonadati</taxon>
        <taxon>Pseudomonadota</taxon>
        <taxon>Alphaproteobacteria</taxon>
        <taxon>Hyphomicrobiales</taxon>
        <taxon>Hyphomicrobiaceae</taxon>
        <taxon>Methyloceanibacter</taxon>
    </lineage>
</organism>
<evidence type="ECO:0000259" key="4">
    <source>
        <dbReference type="Pfam" id="PF08241"/>
    </source>
</evidence>
<dbReference type="InterPro" id="IPR029063">
    <property type="entry name" value="SAM-dependent_MTases_sf"/>
</dbReference>
<dbReference type="Proteomes" id="UP000031643">
    <property type="component" value="Chromosome"/>
</dbReference>
<dbReference type="AlphaFoldDB" id="A0A0A8K706"/>
<dbReference type="InterPro" id="IPR013216">
    <property type="entry name" value="Methyltransf_11"/>
</dbReference>
<keyword evidence="1 5" id="KW-0489">Methyltransferase</keyword>
<dbReference type="EMBL" id="AP014648">
    <property type="protein sequence ID" value="BAQ18705.1"/>
    <property type="molecule type" value="Genomic_DNA"/>
</dbReference>
<dbReference type="STRING" id="1384459.GL4_3280"/>
<dbReference type="KEGG" id="mcg:GL4_3280"/>
<proteinExistence type="predicted"/>
<evidence type="ECO:0000256" key="3">
    <source>
        <dbReference type="SAM" id="MobiDB-lite"/>
    </source>
</evidence>